<sequence length="111" mass="11832">MNNVGSALLLLFLSAGLARACKNYCLDESCRIDMQDGPCLDGEVEVCGRTVCAKGPGESCGGIDSWRGKCGRGMHCQSGRCSGCSTTRYLNGAKPEEACRKWDKGDMLSGR</sequence>
<dbReference type="Pfam" id="PF07327">
    <property type="entry name" value="Neuroparsin"/>
    <property type="match status" value="1"/>
</dbReference>
<evidence type="ECO:0000313" key="2">
    <source>
        <dbReference type="EMBL" id="JAQ04014.1"/>
    </source>
</evidence>
<evidence type="ECO:0000256" key="1">
    <source>
        <dbReference type="SAM" id="SignalP"/>
    </source>
</evidence>
<feature type="chain" id="PRO_5007526963" evidence="1">
    <location>
        <begin position="21"/>
        <end position="111"/>
    </location>
</feature>
<name>A0A146L6E2_LYGHE</name>
<proteinExistence type="predicted"/>
<protein>
    <submittedName>
        <fullName evidence="2">Neuroparsin-A</fullName>
    </submittedName>
</protein>
<dbReference type="EMBL" id="GDHC01014615">
    <property type="protein sequence ID" value="JAQ04014.1"/>
    <property type="molecule type" value="Transcribed_RNA"/>
</dbReference>
<feature type="signal peptide" evidence="1">
    <location>
        <begin position="1"/>
        <end position="20"/>
    </location>
</feature>
<keyword evidence="1" id="KW-0732">Signal</keyword>
<dbReference type="InterPro" id="IPR010850">
    <property type="entry name" value="Neuroparsin"/>
</dbReference>
<dbReference type="AlphaFoldDB" id="A0A146L6E2"/>
<organism evidence="2">
    <name type="scientific">Lygus hesperus</name>
    <name type="common">Western plant bug</name>
    <dbReference type="NCBI Taxonomy" id="30085"/>
    <lineage>
        <taxon>Eukaryota</taxon>
        <taxon>Metazoa</taxon>
        <taxon>Ecdysozoa</taxon>
        <taxon>Arthropoda</taxon>
        <taxon>Hexapoda</taxon>
        <taxon>Insecta</taxon>
        <taxon>Pterygota</taxon>
        <taxon>Neoptera</taxon>
        <taxon>Paraneoptera</taxon>
        <taxon>Hemiptera</taxon>
        <taxon>Heteroptera</taxon>
        <taxon>Panheteroptera</taxon>
        <taxon>Cimicomorpha</taxon>
        <taxon>Miridae</taxon>
        <taxon>Mirini</taxon>
        <taxon>Lygus</taxon>
    </lineage>
</organism>
<reference evidence="2" key="1">
    <citation type="journal article" date="2016" name="Gigascience">
        <title>De novo construction of an expanded transcriptome assembly for the western tarnished plant bug, Lygus hesperus.</title>
        <authorList>
            <person name="Tassone E.E."/>
            <person name="Geib S.M."/>
            <person name="Hall B."/>
            <person name="Fabrick J.A."/>
            <person name="Brent C.S."/>
            <person name="Hull J.J."/>
        </authorList>
    </citation>
    <scope>NUCLEOTIDE SEQUENCE</scope>
</reference>
<gene>
    <name evidence="2" type="primary">NPAB_0</name>
    <name evidence="2" type="ORF">g.39167</name>
</gene>
<accession>A0A146L6E2</accession>